<name>A0AA46E0D1_9FUSO</name>
<dbReference type="PROSITE" id="PS50851">
    <property type="entry name" value="CHEW"/>
    <property type="match status" value="2"/>
</dbReference>
<dbReference type="SMART" id="SM00260">
    <property type="entry name" value="CheW"/>
    <property type="match status" value="2"/>
</dbReference>
<sequence length="432" mass="51148">MKYFSFVINKKKYIIENKYIKEVIEENNISPIYSKNKNILGIINYRNDIIPVLSIEKNINSNKMLILNYNNSLYALKIEKILEFLDIEEFSNEIIKIKNIEYIYFNLNKLLEIKKILVSDTNDTQINNIVKKQIKKTEKFLIFKINNEKYGLNANEIVEIINYKKIKNIPFKNKDINILEYKGKSIVVIDILEKINNEKIKLTDFSKIIILEKENKKLGILVSNIVELIGRDNNEILEIPHYLISKNIKEISSITYDNEKNMIFILDIFILMNYYEKVDIRINNKNNKDTIKKTRFIEFEIKNKKYAVKLNEIEEILSFEKNDNLNVYNLRGEVLPLYDLNKKFNNKNKENNLNNKIIVKKINNNKIGFIVEKVLGIKEIEENNILNITNILLLKIKYFKGVYIEKNIKTIIVDLKEIISQEEMKLIKEAGE</sequence>
<dbReference type="AlphaFoldDB" id="A0AA46E0D1"/>
<dbReference type="InterPro" id="IPR002545">
    <property type="entry name" value="CheW-lke_dom"/>
</dbReference>
<protein>
    <submittedName>
        <fullName evidence="2">Chemotaxis signal transduction protein</fullName>
    </submittedName>
</protein>
<dbReference type="Pfam" id="PF01584">
    <property type="entry name" value="CheW"/>
    <property type="match status" value="3"/>
</dbReference>
<dbReference type="GO" id="GO:0005829">
    <property type="term" value="C:cytosol"/>
    <property type="evidence" value="ECO:0007669"/>
    <property type="project" value="TreeGrafter"/>
</dbReference>
<dbReference type="Gene3D" id="2.30.30.40">
    <property type="entry name" value="SH3 Domains"/>
    <property type="match status" value="2"/>
</dbReference>
<reference evidence="2 3" key="1">
    <citation type="submission" date="2019-03" db="EMBL/GenBank/DDBJ databases">
        <title>Genomic Encyclopedia of Type Strains, Phase IV (KMG-IV): sequencing the most valuable type-strain genomes for metagenomic binning, comparative biology and taxonomic classification.</title>
        <authorList>
            <person name="Goeker M."/>
        </authorList>
    </citation>
    <scope>NUCLEOTIDE SEQUENCE [LARGE SCALE GENOMIC DNA]</scope>
    <source>
        <strain evidence="2 3">DSM 100055</strain>
    </source>
</reference>
<dbReference type="GO" id="GO:0006935">
    <property type="term" value="P:chemotaxis"/>
    <property type="evidence" value="ECO:0007669"/>
    <property type="project" value="InterPro"/>
</dbReference>
<proteinExistence type="predicted"/>
<evidence type="ECO:0000259" key="1">
    <source>
        <dbReference type="PROSITE" id="PS50851"/>
    </source>
</evidence>
<evidence type="ECO:0000313" key="3">
    <source>
        <dbReference type="Proteomes" id="UP000294678"/>
    </source>
</evidence>
<dbReference type="Proteomes" id="UP000294678">
    <property type="component" value="Unassembled WGS sequence"/>
</dbReference>
<dbReference type="SUPFAM" id="SSF50341">
    <property type="entry name" value="CheW-like"/>
    <property type="match status" value="3"/>
</dbReference>
<dbReference type="Gene3D" id="2.40.50.180">
    <property type="entry name" value="CheA-289, Domain 4"/>
    <property type="match status" value="3"/>
</dbReference>
<comment type="caution">
    <text evidence="2">The sequence shown here is derived from an EMBL/GenBank/DDBJ whole genome shotgun (WGS) entry which is preliminary data.</text>
</comment>
<organism evidence="2 3">
    <name type="scientific">Hypnocyclicus thermotrophus</name>
    <dbReference type="NCBI Taxonomy" id="1627895"/>
    <lineage>
        <taxon>Bacteria</taxon>
        <taxon>Fusobacteriati</taxon>
        <taxon>Fusobacteriota</taxon>
        <taxon>Fusobacteriia</taxon>
        <taxon>Fusobacteriales</taxon>
        <taxon>Fusobacteriaceae</taxon>
        <taxon>Hypnocyclicus</taxon>
    </lineage>
</organism>
<dbReference type="PANTHER" id="PTHR22617">
    <property type="entry name" value="CHEMOTAXIS SENSOR HISTIDINE KINASE-RELATED"/>
    <property type="match status" value="1"/>
</dbReference>
<dbReference type="EMBL" id="SOBG01000001">
    <property type="protein sequence ID" value="TDT72514.1"/>
    <property type="molecule type" value="Genomic_DNA"/>
</dbReference>
<gene>
    <name evidence="2" type="ORF">EV215_0324</name>
</gene>
<dbReference type="PANTHER" id="PTHR22617:SF23">
    <property type="entry name" value="CHEMOTAXIS PROTEIN CHEW"/>
    <property type="match status" value="1"/>
</dbReference>
<feature type="domain" description="CheW-like" evidence="1">
    <location>
        <begin position="137"/>
        <end position="277"/>
    </location>
</feature>
<dbReference type="InterPro" id="IPR036061">
    <property type="entry name" value="CheW-like_dom_sf"/>
</dbReference>
<feature type="domain" description="CheW-like" evidence="1">
    <location>
        <begin position="274"/>
        <end position="424"/>
    </location>
</feature>
<dbReference type="InterPro" id="IPR039315">
    <property type="entry name" value="CheW"/>
</dbReference>
<keyword evidence="3" id="KW-1185">Reference proteome</keyword>
<dbReference type="GO" id="GO:0007165">
    <property type="term" value="P:signal transduction"/>
    <property type="evidence" value="ECO:0007669"/>
    <property type="project" value="InterPro"/>
</dbReference>
<accession>A0AA46E0D1</accession>
<evidence type="ECO:0000313" key="2">
    <source>
        <dbReference type="EMBL" id="TDT72514.1"/>
    </source>
</evidence>
<dbReference type="RefSeq" id="WP_134112215.1">
    <property type="nucleotide sequence ID" value="NZ_SOBG01000001.1"/>
</dbReference>